<gene>
    <name evidence="1" type="ORF">ADS79_31835</name>
</gene>
<proteinExistence type="predicted"/>
<dbReference type="PATRIC" id="fig|54915.3.peg.463"/>
<evidence type="ECO:0000313" key="2">
    <source>
        <dbReference type="Proteomes" id="UP000036834"/>
    </source>
</evidence>
<dbReference type="Proteomes" id="UP000036834">
    <property type="component" value="Unassembled WGS sequence"/>
</dbReference>
<accession>A0A0K9YIR7</accession>
<evidence type="ECO:0000313" key="1">
    <source>
        <dbReference type="EMBL" id="KNB68569.1"/>
    </source>
</evidence>
<comment type="caution">
    <text evidence="1">The sequence shown here is derived from an EMBL/GenBank/DDBJ whole genome shotgun (WGS) entry which is preliminary data.</text>
</comment>
<name>A0A0K9YIR7_9BACL</name>
<protein>
    <submittedName>
        <fullName evidence="1">Uncharacterized protein</fullName>
    </submittedName>
</protein>
<sequence>MAKRQRIQPAVCINFDHSVVANTISEDALGFKHSPVEKLDEDVFGFANHMLTGQNVAFRMKNESGTKATFSWRRWLFFINQAAD</sequence>
<dbReference type="AlphaFoldDB" id="A0A0K9YIR7"/>
<dbReference type="EMBL" id="LGIQ01000017">
    <property type="protein sequence ID" value="KNB68569.1"/>
    <property type="molecule type" value="Genomic_DNA"/>
</dbReference>
<reference evidence="2" key="1">
    <citation type="submission" date="2015-07" db="EMBL/GenBank/DDBJ databases">
        <title>Genome sequencing project for genomic taxonomy and phylogenomics of Bacillus-like bacteria.</title>
        <authorList>
            <person name="Liu B."/>
            <person name="Wang J."/>
            <person name="Zhu Y."/>
            <person name="Liu G."/>
            <person name="Chen Q."/>
            <person name="Chen Z."/>
            <person name="Lan J."/>
            <person name="Che J."/>
            <person name="Ge C."/>
            <person name="Shi H."/>
            <person name="Pan Z."/>
            <person name="Liu X."/>
        </authorList>
    </citation>
    <scope>NUCLEOTIDE SEQUENCE [LARGE SCALE GENOMIC DNA]</scope>
    <source>
        <strain evidence="2">DSM 9887</strain>
    </source>
</reference>
<organism evidence="1 2">
    <name type="scientific">Brevibacillus reuszeri</name>
    <dbReference type="NCBI Taxonomy" id="54915"/>
    <lineage>
        <taxon>Bacteria</taxon>
        <taxon>Bacillati</taxon>
        <taxon>Bacillota</taxon>
        <taxon>Bacilli</taxon>
        <taxon>Bacillales</taxon>
        <taxon>Paenibacillaceae</taxon>
        <taxon>Brevibacillus</taxon>
    </lineage>
</organism>